<accession>A0A0F8ZME9</accession>
<comment type="caution">
    <text evidence="1">The sequence shown here is derived from an EMBL/GenBank/DDBJ whole genome shotgun (WGS) entry which is preliminary data.</text>
</comment>
<feature type="non-terminal residue" evidence="1">
    <location>
        <position position="1"/>
    </location>
</feature>
<dbReference type="EMBL" id="LAZR01047106">
    <property type="protein sequence ID" value="KKK94992.1"/>
    <property type="molecule type" value="Genomic_DNA"/>
</dbReference>
<organism evidence="1">
    <name type="scientific">marine sediment metagenome</name>
    <dbReference type="NCBI Taxonomy" id="412755"/>
    <lineage>
        <taxon>unclassified sequences</taxon>
        <taxon>metagenomes</taxon>
        <taxon>ecological metagenomes</taxon>
    </lineage>
</organism>
<evidence type="ECO:0000313" key="1">
    <source>
        <dbReference type="EMBL" id="KKK94992.1"/>
    </source>
</evidence>
<reference evidence="1" key="1">
    <citation type="journal article" date="2015" name="Nature">
        <title>Complex archaea that bridge the gap between prokaryotes and eukaryotes.</title>
        <authorList>
            <person name="Spang A."/>
            <person name="Saw J.H."/>
            <person name="Jorgensen S.L."/>
            <person name="Zaremba-Niedzwiedzka K."/>
            <person name="Martijn J."/>
            <person name="Lind A.E."/>
            <person name="van Eijk R."/>
            <person name="Schleper C."/>
            <person name="Guy L."/>
            <person name="Ettema T.J."/>
        </authorList>
    </citation>
    <scope>NUCLEOTIDE SEQUENCE</scope>
</reference>
<proteinExistence type="predicted"/>
<gene>
    <name evidence="1" type="ORF">LCGC14_2677290</name>
</gene>
<name>A0A0F8ZME9_9ZZZZ</name>
<dbReference type="AlphaFoldDB" id="A0A0F8ZME9"/>
<protein>
    <submittedName>
        <fullName evidence="1">Uncharacterized protein</fullName>
    </submittedName>
</protein>
<sequence>AQVAQLGEFLRRAIVADAGHHVGDLLLLACRDHVGDRVVLFLLDLLEVAQYALDLDLVVADVLRGRSISASNSEKVK</sequence>